<evidence type="ECO:0000256" key="1">
    <source>
        <dbReference type="ARBA" id="ARBA00004429"/>
    </source>
</evidence>
<dbReference type="RefSeq" id="WP_311952985.1">
    <property type="nucleotide sequence ID" value="NZ_JAVLVU010000001.1"/>
</dbReference>
<keyword evidence="8" id="KW-1185">Reference proteome</keyword>
<protein>
    <recommendedName>
        <fullName evidence="6">Na(+)/H(+) antiporter NhaA</fullName>
    </recommendedName>
    <alternativeName>
        <fullName evidence="6">Sodium/proton antiporter NhaA</fullName>
    </alternativeName>
</protein>
<keyword evidence="6" id="KW-0050">Antiport</keyword>
<comment type="function">
    <text evidence="6">Na(+)/H(+) antiporter that extrudes sodium in exchange for external protons.</text>
</comment>
<accession>A0ABU3GZ07</accession>
<evidence type="ECO:0000256" key="6">
    <source>
        <dbReference type="HAMAP-Rule" id="MF_01844"/>
    </source>
</evidence>
<name>A0ABU3GZ07_9SPHI</name>
<sequence length="368" mass="39837">MLLTSVIASLVIANSPLASTFQAVLNSHTGFYIGQLELIYPLISWVNDGLMAIFFFMAGLEIKREIVEGQLSEFQKASLPVFCAVGGMLVPAAIYFLLNYGTPTANGWGIPMATDIAFAVAILNAIRKIVPPALKVFLTALAIADDLGAIVVVAVFYTQSIEFTYLLYVLAVFGLLLVFNFFEVKSIWAYVIPGVVMWYFVHHSGIHATVAGVLTALAVPVRNKKGDEVAAHFEHKLHNPVNYIILPLFALANTNITFKAEMLHGLVSPLGLGIVAGLILGKPIGIIGMAYVAVKTRLGKLPQQVKWPHIAGMGLLAGIGFTMSIFISLLSFSNKLLQTEAKFAVLLASVLAALSGFLLLRSYSRRRI</sequence>
<organism evidence="7 8">
    <name type="scientific">Mucilaginibacter terrae</name>
    <dbReference type="NCBI Taxonomy" id="1955052"/>
    <lineage>
        <taxon>Bacteria</taxon>
        <taxon>Pseudomonadati</taxon>
        <taxon>Bacteroidota</taxon>
        <taxon>Sphingobacteriia</taxon>
        <taxon>Sphingobacteriales</taxon>
        <taxon>Sphingobacteriaceae</taxon>
        <taxon>Mucilaginibacter</taxon>
    </lineage>
</organism>
<feature type="transmembrane region" description="Helical" evidence="6">
    <location>
        <begin position="81"/>
        <end position="102"/>
    </location>
</feature>
<dbReference type="PANTHER" id="PTHR30341:SF0">
    <property type="entry name" value="NA(+)_H(+) ANTIPORTER NHAA"/>
    <property type="match status" value="1"/>
</dbReference>
<feature type="transmembrane region" description="Helical" evidence="6">
    <location>
        <begin position="313"/>
        <end position="332"/>
    </location>
</feature>
<evidence type="ECO:0000256" key="5">
    <source>
        <dbReference type="ARBA" id="ARBA00023136"/>
    </source>
</evidence>
<evidence type="ECO:0000256" key="4">
    <source>
        <dbReference type="ARBA" id="ARBA00022989"/>
    </source>
</evidence>
<comment type="catalytic activity">
    <reaction evidence="6">
        <text>Na(+)(in) + 2 H(+)(out) = Na(+)(out) + 2 H(+)(in)</text>
        <dbReference type="Rhea" id="RHEA:29251"/>
        <dbReference type="ChEBI" id="CHEBI:15378"/>
        <dbReference type="ChEBI" id="CHEBI:29101"/>
    </reaction>
</comment>
<dbReference type="Gene3D" id="1.20.1530.10">
    <property type="entry name" value="Na+/H+ antiporter like domain"/>
    <property type="match status" value="1"/>
</dbReference>
<feature type="transmembrane region" description="Helical" evidence="6">
    <location>
        <begin position="108"/>
        <end position="126"/>
    </location>
</feature>
<feature type="transmembrane region" description="Helical" evidence="6">
    <location>
        <begin position="270"/>
        <end position="293"/>
    </location>
</feature>
<feature type="transmembrane region" description="Helical" evidence="6">
    <location>
        <begin position="196"/>
        <end position="221"/>
    </location>
</feature>
<keyword evidence="3 6" id="KW-0812">Transmembrane</keyword>
<dbReference type="Proteomes" id="UP001258315">
    <property type="component" value="Unassembled WGS sequence"/>
</dbReference>
<evidence type="ECO:0000313" key="7">
    <source>
        <dbReference type="EMBL" id="MDT3405004.1"/>
    </source>
</evidence>
<dbReference type="Pfam" id="PF06965">
    <property type="entry name" value="Na_H_antiport_1"/>
    <property type="match status" value="1"/>
</dbReference>
<keyword evidence="6" id="KW-0739">Sodium transport</keyword>
<keyword evidence="6" id="KW-0915">Sodium</keyword>
<gene>
    <name evidence="6" type="primary">nhaA</name>
    <name evidence="7" type="ORF">QE417_004076</name>
</gene>
<feature type="transmembrane region" description="Helical" evidence="6">
    <location>
        <begin position="42"/>
        <end position="60"/>
    </location>
</feature>
<feature type="transmembrane region" description="Helical" evidence="6">
    <location>
        <begin position="133"/>
        <end position="157"/>
    </location>
</feature>
<evidence type="ECO:0000313" key="8">
    <source>
        <dbReference type="Proteomes" id="UP001258315"/>
    </source>
</evidence>
<keyword evidence="5 6" id="KW-0472">Membrane</keyword>
<reference evidence="8" key="1">
    <citation type="submission" date="2023-07" db="EMBL/GenBank/DDBJ databases">
        <title>Functional and genomic diversity of the sorghum phyllosphere microbiome.</title>
        <authorList>
            <person name="Shade A."/>
        </authorList>
    </citation>
    <scope>NUCLEOTIDE SEQUENCE [LARGE SCALE GENOMIC DNA]</scope>
    <source>
        <strain evidence="8">SORGH_AS_0422</strain>
    </source>
</reference>
<evidence type="ECO:0000256" key="2">
    <source>
        <dbReference type="ARBA" id="ARBA00022475"/>
    </source>
</evidence>
<dbReference type="HAMAP" id="MF_01844">
    <property type="entry name" value="NhaA"/>
    <property type="match status" value="1"/>
</dbReference>
<dbReference type="InterPro" id="IPR004670">
    <property type="entry name" value="NhaA"/>
</dbReference>
<evidence type="ECO:0000256" key="3">
    <source>
        <dbReference type="ARBA" id="ARBA00022692"/>
    </source>
</evidence>
<dbReference type="NCBIfam" id="TIGR00773">
    <property type="entry name" value="NhaA"/>
    <property type="match status" value="1"/>
</dbReference>
<feature type="transmembrane region" description="Helical" evidence="6">
    <location>
        <begin position="344"/>
        <end position="363"/>
    </location>
</feature>
<comment type="subcellular location">
    <subcellularLocation>
        <location evidence="1">Cell inner membrane</location>
        <topology evidence="1">Multi-pass membrane protein</topology>
    </subcellularLocation>
    <subcellularLocation>
        <location evidence="6">Cell membrane</location>
        <topology evidence="6">Multi-pass membrane protein</topology>
    </subcellularLocation>
</comment>
<feature type="transmembrane region" description="Helical" evidence="6">
    <location>
        <begin position="241"/>
        <end position="258"/>
    </location>
</feature>
<proteinExistence type="inferred from homology"/>
<feature type="transmembrane region" description="Helical" evidence="6">
    <location>
        <begin position="163"/>
        <end position="184"/>
    </location>
</feature>
<dbReference type="PANTHER" id="PTHR30341">
    <property type="entry name" value="SODIUM ION/PROTON ANTIPORTER NHAA-RELATED"/>
    <property type="match status" value="1"/>
</dbReference>
<keyword evidence="2 6" id="KW-1003">Cell membrane</keyword>
<comment type="caution">
    <text evidence="7">The sequence shown here is derived from an EMBL/GenBank/DDBJ whole genome shotgun (WGS) entry which is preliminary data.</text>
</comment>
<dbReference type="InterPro" id="IPR023171">
    <property type="entry name" value="Na/H_antiporter_dom_sf"/>
</dbReference>
<dbReference type="EMBL" id="JAVLVU010000001">
    <property type="protein sequence ID" value="MDT3405004.1"/>
    <property type="molecule type" value="Genomic_DNA"/>
</dbReference>
<keyword evidence="4 6" id="KW-1133">Transmembrane helix</keyword>
<comment type="similarity">
    <text evidence="6">Belongs to the NhaA Na(+)/H(+) (TC 2.A.33) antiporter family.</text>
</comment>
<keyword evidence="6" id="KW-0406">Ion transport</keyword>
<keyword evidence="6" id="KW-0813">Transport</keyword>